<keyword evidence="3" id="KW-0813">Transport</keyword>
<keyword evidence="10" id="KW-0406">Ion transport</keyword>
<comment type="similarity">
    <text evidence="2">Belongs to the TrkH potassium transport family.</text>
</comment>
<evidence type="ECO:0000313" key="14">
    <source>
        <dbReference type="EMBL" id="KYL04817.1"/>
    </source>
</evidence>
<accession>A0A162J0K5</accession>
<dbReference type="PANTHER" id="PTHR32024:SF2">
    <property type="entry name" value="TRK SYSTEM POTASSIUM UPTAKE PROTEIN TRKG-RELATED"/>
    <property type="match status" value="1"/>
</dbReference>
<proteinExistence type="inferred from homology"/>
<feature type="transmembrane region" description="Helical" evidence="13">
    <location>
        <begin position="71"/>
        <end position="91"/>
    </location>
</feature>
<keyword evidence="6" id="KW-0633">Potassium transport</keyword>
<feature type="transmembrane region" description="Helical" evidence="13">
    <location>
        <begin position="272"/>
        <end position="292"/>
    </location>
</feature>
<evidence type="ECO:0000256" key="1">
    <source>
        <dbReference type="ARBA" id="ARBA00004429"/>
    </source>
</evidence>
<comment type="caution">
    <text evidence="14">The sequence shown here is derived from an EMBL/GenBank/DDBJ whole genome shotgun (WGS) entry which is preliminary data.</text>
</comment>
<feature type="binding site" evidence="12">
    <location>
        <position position="111"/>
    </location>
    <ligand>
        <name>K(+)</name>
        <dbReference type="ChEBI" id="CHEBI:29103"/>
    </ligand>
</feature>
<name>A0A162J0K5_9FUSO</name>
<keyword evidence="11 13" id="KW-0472">Membrane</keyword>
<evidence type="ECO:0000256" key="4">
    <source>
        <dbReference type="ARBA" id="ARBA00022475"/>
    </source>
</evidence>
<evidence type="ECO:0000256" key="10">
    <source>
        <dbReference type="ARBA" id="ARBA00023065"/>
    </source>
</evidence>
<dbReference type="AlphaFoldDB" id="A0A162J0K5"/>
<evidence type="ECO:0000256" key="2">
    <source>
        <dbReference type="ARBA" id="ARBA00009137"/>
    </source>
</evidence>
<evidence type="ECO:0000256" key="8">
    <source>
        <dbReference type="ARBA" id="ARBA00022958"/>
    </source>
</evidence>
<sequence length="495" mass="55626">MNSKMIRYILSNILKLEAIFMIVPLLLSIYYQEKSLVFSAHLLTIFLLLGTSYLLSKKQPENTRIFAKEGLFIVAFSWLALSFFGALPFVISREIPSFVDAFFEVVSGFTTTGASILSDVEALSYSLLYWRSFTHFVGGMGVLVLALAILPKNNNQSLHIMKAEVPGPTVGKLVSKMSYNSRILYLLYLFLTLILIFFLYLGGMPLFDSILHTFGTVGTGGFGMKNSSIGYYRSAYIEYVLAIGMLLSGMNFNLFYALLLRNFRQVVRNEELKFYFSIVALAVLAICIDNYGDYSSIEQLFRDSLFTVSSIMTTTGFSTINFDTWSVFSKTLLLLLMVIGGCGGSTAGGIKVSRFIVLFKTFIYEFKKTYSPNRVFRLKMDGRALSQELIMSIRTYLILYLFLFVLLLLCVAPESSDFISACSAVAATFNNIGPGFGMVGPTMNYSHFSSFSKIVLSFGMLLGRLEIFPILLIFSPEIFVPFFQRLAKIFRKIES</sequence>
<dbReference type="GO" id="GO:0005886">
    <property type="term" value="C:plasma membrane"/>
    <property type="evidence" value="ECO:0007669"/>
    <property type="project" value="UniProtKB-SubCell"/>
</dbReference>
<evidence type="ECO:0000256" key="5">
    <source>
        <dbReference type="ARBA" id="ARBA00022519"/>
    </source>
</evidence>
<keyword evidence="9 13" id="KW-1133">Transmembrane helix</keyword>
<feature type="transmembrane region" description="Helical" evidence="13">
    <location>
        <begin position="183"/>
        <end position="201"/>
    </location>
</feature>
<feature type="transmembrane region" description="Helical" evidence="13">
    <location>
        <begin position="418"/>
        <end position="441"/>
    </location>
</feature>
<feature type="binding site" evidence="12">
    <location>
        <position position="431"/>
    </location>
    <ligand>
        <name>K(+)</name>
        <dbReference type="ChEBI" id="CHEBI:29103"/>
    </ligand>
</feature>
<feature type="transmembrane region" description="Helical" evidence="13">
    <location>
        <begin position="461"/>
        <end position="483"/>
    </location>
</feature>
<evidence type="ECO:0000256" key="13">
    <source>
        <dbReference type="SAM" id="Phobius"/>
    </source>
</evidence>
<feature type="binding site" evidence="12">
    <location>
        <position position="112"/>
    </location>
    <ligand>
        <name>K(+)</name>
        <dbReference type="ChEBI" id="CHEBI:29103"/>
    </ligand>
</feature>
<dbReference type="Proteomes" id="UP000075816">
    <property type="component" value="Unassembled WGS sequence"/>
</dbReference>
<feature type="transmembrane region" description="Helical" evidence="13">
    <location>
        <begin position="37"/>
        <end position="55"/>
    </location>
</feature>
<dbReference type="GO" id="GO:0015379">
    <property type="term" value="F:potassium:chloride symporter activity"/>
    <property type="evidence" value="ECO:0007669"/>
    <property type="project" value="InterPro"/>
</dbReference>
<feature type="transmembrane region" description="Helical" evidence="13">
    <location>
        <begin position="12"/>
        <end position="31"/>
    </location>
</feature>
<dbReference type="InterPro" id="IPR004772">
    <property type="entry name" value="TrkH"/>
</dbReference>
<dbReference type="InterPro" id="IPR003445">
    <property type="entry name" value="Cat_transpt"/>
</dbReference>
<dbReference type="PANTHER" id="PTHR32024">
    <property type="entry name" value="TRK SYSTEM POTASSIUM UPTAKE PROTEIN TRKG-RELATED"/>
    <property type="match status" value="1"/>
</dbReference>
<dbReference type="RefSeq" id="WP_005958757.1">
    <property type="nucleotide sequence ID" value="NZ_CAXOUJ010000031.1"/>
</dbReference>
<dbReference type="PIRSF" id="PIRSF006247">
    <property type="entry name" value="TrkH"/>
    <property type="match status" value="1"/>
</dbReference>
<feature type="transmembrane region" description="Helical" evidence="13">
    <location>
        <begin position="128"/>
        <end position="150"/>
    </location>
</feature>
<keyword evidence="5" id="KW-0997">Cell inner membrane</keyword>
<evidence type="ECO:0000256" key="3">
    <source>
        <dbReference type="ARBA" id="ARBA00022448"/>
    </source>
</evidence>
<organism evidence="14 15">
    <name type="scientific">Fusobacterium necrophorum subsp. funduliforme</name>
    <dbReference type="NCBI Taxonomy" id="143387"/>
    <lineage>
        <taxon>Bacteria</taxon>
        <taxon>Fusobacteriati</taxon>
        <taxon>Fusobacteriota</taxon>
        <taxon>Fusobacteriia</taxon>
        <taxon>Fusobacteriales</taxon>
        <taxon>Fusobacteriaceae</taxon>
        <taxon>Fusobacterium</taxon>
    </lineage>
</organism>
<feature type="binding site" evidence="12">
    <location>
        <position position="220"/>
    </location>
    <ligand>
        <name>K(+)</name>
        <dbReference type="ChEBI" id="CHEBI:29103"/>
    </ligand>
</feature>
<dbReference type="EMBL" id="LVEA01000028">
    <property type="protein sequence ID" value="KYL04817.1"/>
    <property type="molecule type" value="Genomic_DNA"/>
</dbReference>
<evidence type="ECO:0000256" key="11">
    <source>
        <dbReference type="ARBA" id="ARBA00023136"/>
    </source>
</evidence>
<feature type="transmembrane region" description="Helical" evidence="13">
    <location>
        <begin position="304"/>
        <end position="320"/>
    </location>
</feature>
<reference evidence="14 15" key="1">
    <citation type="submission" date="2016-03" db="EMBL/GenBank/DDBJ databases">
        <title>Comparative genomics of human isolates of Fusobacterium necrophorum.</title>
        <authorList>
            <person name="Jensen A."/>
            <person name="Bank S."/>
            <person name="Andersen P.S."/>
            <person name="Kristensen L.H."/>
            <person name="Prag J."/>
        </authorList>
    </citation>
    <scope>NUCLEOTIDE SEQUENCE [LARGE SCALE GENOMIC DNA]</scope>
    <source>
        <strain evidence="14 15">LS_1264</strain>
    </source>
</reference>
<feature type="transmembrane region" description="Helical" evidence="13">
    <location>
        <begin position="389"/>
        <end position="411"/>
    </location>
</feature>
<comment type="subcellular location">
    <subcellularLocation>
        <location evidence="1">Cell inner membrane</location>
        <topology evidence="1">Multi-pass membrane protein</topology>
    </subcellularLocation>
</comment>
<keyword evidence="12" id="KW-0479">Metal-binding</keyword>
<evidence type="ECO:0000256" key="9">
    <source>
        <dbReference type="ARBA" id="ARBA00022989"/>
    </source>
</evidence>
<feature type="transmembrane region" description="Helical" evidence="13">
    <location>
        <begin position="236"/>
        <end position="260"/>
    </location>
</feature>
<dbReference type="Pfam" id="PF02386">
    <property type="entry name" value="TrkH"/>
    <property type="match status" value="2"/>
</dbReference>
<dbReference type="KEGG" id="fnf:BSQ88_06655"/>
<dbReference type="eggNOG" id="COG0168">
    <property type="taxonomic scope" value="Bacteria"/>
</dbReference>
<gene>
    <name evidence="14" type="ORF">A2J07_10225</name>
</gene>
<feature type="binding site" evidence="12">
    <location>
        <position position="315"/>
    </location>
    <ligand>
        <name>K(+)</name>
        <dbReference type="ChEBI" id="CHEBI:29103"/>
    </ligand>
</feature>
<keyword evidence="8 12" id="KW-0630">Potassium</keyword>
<feature type="binding site" evidence="12">
    <location>
        <position position="314"/>
    </location>
    <ligand>
        <name>K(+)</name>
        <dbReference type="ChEBI" id="CHEBI:29103"/>
    </ligand>
</feature>
<dbReference type="GO" id="GO:0046872">
    <property type="term" value="F:metal ion binding"/>
    <property type="evidence" value="ECO:0007669"/>
    <property type="project" value="UniProtKB-KW"/>
</dbReference>
<evidence type="ECO:0000256" key="7">
    <source>
        <dbReference type="ARBA" id="ARBA00022692"/>
    </source>
</evidence>
<feature type="transmembrane region" description="Helical" evidence="13">
    <location>
        <begin position="332"/>
        <end position="350"/>
    </location>
</feature>
<evidence type="ECO:0000256" key="12">
    <source>
        <dbReference type="PIRSR" id="PIRSR006247-1"/>
    </source>
</evidence>
<keyword evidence="4" id="KW-1003">Cell membrane</keyword>
<protein>
    <submittedName>
        <fullName evidence="14">Potassium transporter KefA</fullName>
    </submittedName>
</protein>
<evidence type="ECO:0000256" key="6">
    <source>
        <dbReference type="ARBA" id="ARBA00022538"/>
    </source>
</evidence>
<evidence type="ECO:0000313" key="15">
    <source>
        <dbReference type="Proteomes" id="UP000075816"/>
    </source>
</evidence>
<keyword evidence="7 13" id="KW-0812">Transmembrane</keyword>